<protein>
    <submittedName>
        <fullName evidence="2">Uncharacterized protein</fullName>
    </submittedName>
</protein>
<dbReference type="AlphaFoldDB" id="A0A976FEF3"/>
<sequence length="63" mass="6899">MNAAVRMLLERVLAVSSDVVVSDSVRAETRGRPTGSTRRLPSAFELADADANPAPRRRCRRCS</sequence>
<dbReference type="Proteomes" id="UP000294530">
    <property type="component" value="Unassembled WGS sequence"/>
</dbReference>
<gene>
    <name evidence="2" type="ORF">CCR75_005905</name>
</gene>
<comment type="caution">
    <text evidence="2">The sequence shown here is derived from an EMBL/GenBank/DDBJ whole genome shotgun (WGS) entry which is preliminary data.</text>
</comment>
<reference evidence="2 3" key="1">
    <citation type="journal article" date="2021" name="Genome Biol.">
        <title>AFLAP: assembly-free linkage analysis pipeline using k-mers from genome sequencing data.</title>
        <authorList>
            <person name="Fletcher K."/>
            <person name="Zhang L."/>
            <person name="Gil J."/>
            <person name="Han R."/>
            <person name="Cavanaugh K."/>
            <person name="Michelmore R."/>
        </authorList>
    </citation>
    <scope>NUCLEOTIDE SEQUENCE [LARGE SCALE GENOMIC DNA]</scope>
    <source>
        <strain evidence="2 3">SF5</strain>
    </source>
</reference>
<keyword evidence="3" id="KW-1185">Reference proteome</keyword>
<proteinExistence type="predicted"/>
<feature type="region of interest" description="Disordered" evidence="1">
    <location>
        <begin position="25"/>
        <end position="47"/>
    </location>
</feature>
<evidence type="ECO:0000313" key="3">
    <source>
        <dbReference type="Proteomes" id="UP000294530"/>
    </source>
</evidence>
<evidence type="ECO:0000313" key="2">
    <source>
        <dbReference type="EMBL" id="TDH65181.1"/>
    </source>
</evidence>
<accession>A0A976FEF3</accession>
<name>A0A976FEF3_BRELC</name>
<dbReference type="GeneID" id="94349650"/>
<dbReference type="RefSeq" id="XP_067814680.1">
    <property type="nucleotide sequence ID" value="XM_067963979.1"/>
</dbReference>
<dbReference type="EMBL" id="SHOA02000002">
    <property type="protein sequence ID" value="TDH65181.1"/>
    <property type="molecule type" value="Genomic_DNA"/>
</dbReference>
<dbReference type="KEGG" id="blac:94349650"/>
<organism evidence="2 3">
    <name type="scientific">Bremia lactucae</name>
    <name type="common">Lettuce downy mildew</name>
    <dbReference type="NCBI Taxonomy" id="4779"/>
    <lineage>
        <taxon>Eukaryota</taxon>
        <taxon>Sar</taxon>
        <taxon>Stramenopiles</taxon>
        <taxon>Oomycota</taxon>
        <taxon>Peronosporomycetes</taxon>
        <taxon>Peronosporales</taxon>
        <taxon>Peronosporaceae</taxon>
        <taxon>Bremia</taxon>
    </lineage>
</organism>
<evidence type="ECO:0000256" key="1">
    <source>
        <dbReference type="SAM" id="MobiDB-lite"/>
    </source>
</evidence>